<evidence type="ECO:0000313" key="8">
    <source>
        <dbReference type="EMBL" id="GGG63196.1"/>
    </source>
</evidence>
<dbReference type="Pfam" id="PF03772">
    <property type="entry name" value="Competence"/>
    <property type="match status" value="1"/>
</dbReference>
<evidence type="ECO:0000256" key="6">
    <source>
        <dbReference type="SAM" id="Phobius"/>
    </source>
</evidence>
<feature type="transmembrane region" description="Helical" evidence="6">
    <location>
        <begin position="479"/>
        <end position="499"/>
    </location>
</feature>
<dbReference type="InterPro" id="IPR001279">
    <property type="entry name" value="Metallo-B-lactamas"/>
</dbReference>
<comment type="caution">
    <text evidence="8">The sequence shown here is derived from an EMBL/GenBank/DDBJ whole genome shotgun (WGS) entry which is preliminary data.</text>
</comment>
<feature type="transmembrane region" description="Helical" evidence="6">
    <location>
        <begin position="325"/>
        <end position="344"/>
    </location>
</feature>
<feature type="transmembrane region" description="Helical" evidence="6">
    <location>
        <begin position="230"/>
        <end position="253"/>
    </location>
</feature>
<dbReference type="PANTHER" id="PTHR30619">
    <property type="entry name" value="DNA INTERNALIZATION/COMPETENCE PROTEIN COMEC/REC2"/>
    <property type="match status" value="1"/>
</dbReference>
<dbReference type="PANTHER" id="PTHR30619:SF1">
    <property type="entry name" value="RECOMBINATION PROTEIN 2"/>
    <property type="match status" value="1"/>
</dbReference>
<keyword evidence="5 6" id="KW-0472">Membrane</keyword>
<dbReference type="EMBL" id="BMFR01000001">
    <property type="protein sequence ID" value="GGG63196.1"/>
    <property type="molecule type" value="Genomic_DNA"/>
</dbReference>
<dbReference type="InterPro" id="IPR004797">
    <property type="entry name" value="Competence_ComEC/Rec2"/>
</dbReference>
<keyword evidence="3 6" id="KW-0812">Transmembrane</keyword>
<dbReference type="Pfam" id="PF00753">
    <property type="entry name" value="Lactamase_B"/>
    <property type="match status" value="1"/>
</dbReference>
<evidence type="ECO:0000256" key="5">
    <source>
        <dbReference type="ARBA" id="ARBA00023136"/>
    </source>
</evidence>
<dbReference type="AlphaFoldDB" id="A0A917LX90"/>
<evidence type="ECO:0000256" key="1">
    <source>
        <dbReference type="ARBA" id="ARBA00004651"/>
    </source>
</evidence>
<dbReference type="GO" id="GO:0030420">
    <property type="term" value="P:establishment of competence for transformation"/>
    <property type="evidence" value="ECO:0007669"/>
    <property type="project" value="InterPro"/>
</dbReference>
<dbReference type="RefSeq" id="WP_188453601.1">
    <property type="nucleotide sequence ID" value="NZ_BMFR01000001.1"/>
</dbReference>
<gene>
    <name evidence="8" type="primary">comEC</name>
    <name evidence="8" type="ORF">GCM10011398_03260</name>
</gene>
<dbReference type="SUPFAM" id="SSF56281">
    <property type="entry name" value="Metallo-hydrolase/oxidoreductase"/>
    <property type="match status" value="1"/>
</dbReference>
<proteinExistence type="predicted"/>
<evidence type="ECO:0000256" key="3">
    <source>
        <dbReference type="ARBA" id="ARBA00022692"/>
    </source>
</evidence>
<accession>A0A917LX90</accession>
<feature type="transmembrane region" description="Helical" evidence="6">
    <location>
        <begin position="445"/>
        <end position="467"/>
    </location>
</feature>
<dbReference type="Gene3D" id="3.60.15.10">
    <property type="entry name" value="Ribonuclease Z/Hydroxyacylglutathione hydrolase-like"/>
    <property type="match status" value="1"/>
</dbReference>
<name>A0A917LX90_9BACI</name>
<comment type="subcellular location">
    <subcellularLocation>
        <location evidence="1">Cell membrane</location>
        <topology evidence="1">Multi-pass membrane protein</topology>
    </subcellularLocation>
</comment>
<dbReference type="GO" id="GO:0005886">
    <property type="term" value="C:plasma membrane"/>
    <property type="evidence" value="ECO:0007669"/>
    <property type="project" value="UniProtKB-SubCell"/>
</dbReference>
<evidence type="ECO:0000313" key="9">
    <source>
        <dbReference type="Proteomes" id="UP000622860"/>
    </source>
</evidence>
<sequence length="761" mass="86302">MKGYWHFPAIAAVISILTVTFSDWFIAGFLIWLLFLHYRQRLRGIPIIVSLAAFLFFYFYIPAIHSPQLVDLPEEEASVTGKINGNVTKTSKKVEFELLEQSSNNKILVIYFIDKKMQFPNQQNESLKHGAACRITGKLELPDSSTNPGQFNYQNYLLTKGISWQLIVDSLENMDCKGSSPLSKLYTIRSGLIDLVKKNVSPETGAWLNALVLGDDSALNESTVELFQRWGLSHILAISGLHVGLFISLLYLIMIKSTLFTIERAQWIMVIFLPFYAFIAGGEPSVWRASTMVVLFILLNKFNVKFSVTDALSIVFLLLILEDHYIVYNIGFQFSFLVTFGLLLSKRWFSQNNGSFFAVLKISFVAQMMILPLQLSYFYTFQPLSILLNVVVVPYFSLIVIPLMFILLFFSSFTGFITQLIDTFFVHINNLALSIIQYIDSIAYFPWIIGPISIWSTIMYYTLFILLMNYMQTKSLKLAFGYGAGISLLLVALSLKPYFSPSGSVTMLDIGQGDSFVIELPYRKAVIFIDAGAAHSFEDNKATDKNFNQIIKPYLYSKGISRIDAIFMSHEDIDHIGSVSFMIEQMEVETVIISDYFQLDKSTEFMWENKGVEIERVAGGEQIIIENQLFSILSPISNKNSTNDNSLVLHTELGGNKLLFTGDVGKETEKEIIKNYPDLKVDILKVSHHGSNTSTDQTFLDQINPKYALISVGENNFYGHPADNVISVLKKENVIIFRTDNDGAVRYQFEKDQGTFMRFLP</sequence>
<feature type="transmembrane region" description="Helical" evidence="6">
    <location>
        <begin position="6"/>
        <end position="35"/>
    </location>
</feature>
<dbReference type="InterPro" id="IPR035681">
    <property type="entry name" value="ComA-like_MBL"/>
</dbReference>
<dbReference type="NCBIfam" id="TIGR00361">
    <property type="entry name" value="ComEC_Rec2"/>
    <property type="match status" value="1"/>
</dbReference>
<feature type="transmembrane region" description="Helical" evidence="6">
    <location>
        <begin position="420"/>
        <end position="439"/>
    </location>
</feature>
<reference evidence="8" key="1">
    <citation type="journal article" date="2014" name="Int. J. Syst. Evol. Microbiol.">
        <title>Complete genome sequence of Corynebacterium casei LMG S-19264T (=DSM 44701T), isolated from a smear-ripened cheese.</title>
        <authorList>
            <consortium name="US DOE Joint Genome Institute (JGI-PGF)"/>
            <person name="Walter F."/>
            <person name="Albersmeier A."/>
            <person name="Kalinowski J."/>
            <person name="Ruckert C."/>
        </authorList>
    </citation>
    <scope>NUCLEOTIDE SEQUENCE</scope>
    <source>
        <strain evidence="8">CGMCC 1.12754</strain>
    </source>
</reference>
<organism evidence="8 9">
    <name type="scientific">Virgibacillus oceani</name>
    <dbReference type="NCBI Taxonomy" id="1479511"/>
    <lineage>
        <taxon>Bacteria</taxon>
        <taxon>Bacillati</taxon>
        <taxon>Bacillota</taxon>
        <taxon>Bacilli</taxon>
        <taxon>Bacillales</taxon>
        <taxon>Bacillaceae</taxon>
        <taxon>Virgibacillus</taxon>
    </lineage>
</organism>
<protein>
    <submittedName>
        <fullName evidence="8">DNA internalization-related competence protein ComEC/Rec2</fullName>
    </submittedName>
</protein>
<feature type="transmembrane region" description="Helical" evidence="6">
    <location>
        <begin position="386"/>
        <end position="408"/>
    </location>
</feature>
<dbReference type="CDD" id="cd07731">
    <property type="entry name" value="ComA-like_MBL-fold"/>
    <property type="match status" value="1"/>
</dbReference>
<feature type="domain" description="Metallo-beta-lactamase" evidence="7">
    <location>
        <begin position="512"/>
        <end position="714"/>
    </location>
</feature>
<keyword evidence="9" id="KW-1185">Reference proteome</keyword>
<dbReference type="SMART" id="SM00849">
    <property type="entry name" value="Lactamase_B"/>
    <property type="match status" value="1"/>
</dbReference>
<dbReference type="Pfam" id="PF13567">
    <property type="entry name" value="DUF4131"/>
    <property type="match status" value="1"/>
</dbReference>
<dbReference type="InterPro" id="IPR052159">
    <property type="entry name" value="Competence_DNA_uptake"/>
</dbReference>
<evidence type="ECO:0000256" key="2">
    <source>
        <dbReference type="ARBA" id="ARBA00022475"/>
    </source>
</evidence>
<reference evidence="8" key="2">
    <citation type="submission" date="2020-09" db="EMBL/GenBank/DDBJ databases">
        <authorList>
            <person name="Sun Q."/>
            <person name="Zhou Y."/>
        </authorList>
    </citation>
    <scope>NUCLEOTIDE SEQUENCE</scope>
    <source>
        <strain evidence="8">CGMCC 1.12754</strain>
    </source>
</reference>
<feature type="transmembrane region" description="Helical" evidence="6">
    <location>
        <begin position="42"/>
        <end position="61"/>
    </location>
</feature>
<keyword evidence="4 6" id="KW-1133">Transmembrane helix</keyword>
<dbReference type="NCBIfam" id="TIGR00360">
    <property type="entry name" value="ComEC_N-term"/>
    <property type="match status" value="1"/>
</dbReference>
<evidence type="ECO:0000256" key="4">
    <source>
        <dbReference type="ARBA" id="ARBA00022989"/>
    </source>
</evidence>
<dbReference type="Proteomes" id="UP000622860">
    <property type="component" value="Unassembled WGS sequence"/>
</dbReference>
<evidence type="ECO:0000259" key="7">
    <source>
        <dbReference type="SMART" id="SM00849"/>
    </source>
</evidence>
<feature type="transmembrane region" description="Helical" evidence="6">
    <location>
        <begin position="265"/>
        <end position="282"/>
    </location>
</feature>
<dbReference type="InterPro" id="IPR025405">
    <property type="entry name" value="DUF4131"/>
</dbReference>
<dbReference type="InterPro" id="IPR036866">
    <property type="entry name" value="RibonucZ/Hydroxyglut_hydro"/>
</dbReference>
<keyword evidence="2" id="KW-1003">Cell membrane</keyword>
<feature type="transmembrane region" description="Helical" evidence="6">
    <location>
        <begin position="356"/>
        <end position="380"/>
    </location>
</feature>
<dbReference type="InterPro" id="IPR004477">
    <property type="entry name" value="ComEC_N"/>
</dbReference>